<dbReference type="Proteomes" id="UP000652761">
    <property type="component" value="Unassembled WGS sequence"/>
</dbReference>
<name>A0A843UQB7_COLES</name>
<keyword evidence="3" id="KW-1185">Reference proteome</keyword>
<evidence type="ECO:0000313" key="2">
    <source>
        <dbReference type="EMBL" id="MQL83984.1"/>
    </source>
</evidence>
<gene>
    <name evidence="2" type="ORF">Taro_016481</name>
</gene>
<dbReference type="EMBL" id="NMUH01000731">
    <property type="protein sequence ID" value="MQL83984.1"/>
    <property type="molecule type" value="Genomic_DNA"/>
</dbReference>
<dbReference type="OrthoDB" id="5376590at2759"/>
<feature type="non-terminal residue" evidence="2">
    <location>
        <position position="278"/>
    </location>
</feature>
<comment type="caution">
    <text evidence="2">The sequence shown here is derived from an EMBL/GenBank/DDBJ whole genome shotgun (WGS) entry which is preliminary data.</text>
</comment>
<organism evidence="2 3">
    <name type="scientific">Colocasia esculenta</name>
    <name type="common">Wild taro</name>
    <name type="synonym">Arum esculentum</name>
    <dbReference type="NCBI Taxonomy" id="4460"/>
    <lineage>
        <taxon>Eukaryota</taxon>
        <taxon>Viridiplantae</taxon>
        <taxon>Streptophyta</taxon>
        <taxon>Embryophyta</taxon>
        <taxon>Tracheophyta</taxon>
        <taxon>Spermatophyta</taxon>
        <taxon>Magnoliopsida</taxon>
        <taxon>Liliopsida</taxon>
        <taxon>Araceae</taxon>
        <taxon>Aroideae</taxon>
        <taxon>Colocasieae</taxon>
        <taxon>Colocasia</taxon>
    </lineage>
</organism>
<dbReference type="AlphaFoldDB" id="A0A843UQB7"/>
<sequence>MLHLSRVSGDGVSPVEFGSEVGYLHLQLGLDRRWDHFPPKLSTLLFPSPFAKPRNPRRAEALHSHRLLPRSPVPAPCIAIVSDLRIVVPTPGIEASTTSAPCIASRHASPPHAAHRSLSVCSNLSSSWPAGTTFSTHTLISATFFLSVPLFHPASPNVGGWPSGWSPMAEKGFPHNQASRRGLKQQRQGGEEDGAGGHSLRSCAGGADEGTGKAVASGSWTAQTGRWEVVHRLRHRERICILGGGFGGLYTALRLESLVWTDDKKPQNLVLHGIILAQ</sequence>
<reference evidence="2" key="1">
    <citation type="submission" date="2017-07" db="EMBL/GenBank/DDBJ databases">
        <title>Taro Niue Genome Assembly and Annotation.</title>
        <authorList>
            <person name="Atibalentja N."/>
            <person name="Keating K."/>
            <person name="Fields C.J."/>
        </authorList>
    </citation>
    <scope>NUCLEOTIDE SEQUENCE</scope>
    <source>
        <strain evidence="2">Niue_2</strain>
        <tissue evidence="2">Leaf</tissue>
    </source>
</reference>
<protein>
    <submittedName>
        <fullName evidence="2">Uncharacterized protein</fullName>
    </submittedName>
</protein>
<evidence type="ECO:0000256" key="1">
    <source>
        <dbReference type="SAM" id="MobiDB-lite"/>
    </source>
</evidence>
<proteinExistence type="predicted"/>
<feature type="region of interest" description="Disordered" evidence="1">
    <location>
        <begin position="163"/>
        <end position="219"/>
    </location>
</feature>
<accession>A0A843UQB7</accession>
<evidence type="ECO:0000313" key="3">
    <source>
        <dbReference type="Proteomes" id="UP000652761"/>
    </source>
</evidence>